<keyword evidence="4" id="KW-1185">Reference proteome</keyword>
<reference evidence="3 4" key="1">
    <citation type="submission" date="2019-02" db="EMBL/GenBank/DDBJ databases">
        <authorList>
            <person name="Sun L."/>
            <person name="Pan D."/>
            <person name="Wu X."/>
        </authorList>
    </citation>
    <scope>NUCLEOTIDE SEQUENCE [LARGE SCALE GENOMIC DNA]</scope>
    <source>
        <strain evidence="3 4">JW-1</strain>
    </source>
</reference>
<keyword evidence="3" id="KW-0378">Hydrolase</keyword>
<dbReference type="KEGG" id="ltr:EVS81_10435"/>
<dbReference type="Proteomes" id="UP000289260">
    <property type="component" value="Chromosome"/>
</dbReference>
<feature type="domain" description="CN hydrolase" evidence="2">
    <location>
        <begin position="6"/>
        <end position="254"/>
    </location>
</feature>
<dbReference type="InterPro" id="IPR003010">
    <property type="entry name" value="C-N_Hydrolase"/>
</dbReference>
<organism evidence="3 4">
    <name type="scientific">Leucobacter triazinivorans</name>
    <dbReference type="NCBI Taxonomy" id="1784719"/>
    <lineage>
        <taxon>Bacteria</taxon>
        <taxon>Bacillati</taxon>
        <taxon>Actinomycetota</taxon>
        <taxon>Actinomycetes</taxon>
        <taxon>Micrococcales</taxon>
        <taxon>Microbacteriaceae</taxon>
        <taxon>Leucobacter</taxon>
    </lineage>
</organism>
<name>A0A4P6KI14_9MICO</name>
<dbReference type="PANTHER" id="PTHR23088">
    <property type="entry name" value="NITRILASE-RELATED"/>
    <property type="match status" value="1"/>
</dbReference>
<proteinExistence type="inferred from homology"/>
<dbReference type="SUPFAM" id="SSF56317">
    <property type="entry name" value="Carbon-nitrogen hydrolase"/>
    <property type="match status" value="1"/>
</dbReference>
<dbReference type="CDD" id="cd07197">
    <property type="entry name" value="nitrilase"/>
    <property type="match status" value="1"/>
</dbReference>
<dbReference type="Pfam" id="PF00795">
    <property type="entry name" value="CN_hydrolase"/>
    <property type="match status" value="1"/>
</dbReference>
<accession>A0A4P6KI14</accession>
<evidence type="ECO:0000313" key="3">
    <source>
        <dbReference type="EMBL" id="QBE49204.1"/>
    </source>
</evidence>
<dbReference type="EMBL" id="CP035806">
    <property type="protein sequence ID" value="QBE49204.1"/>
    <property type="molecule type" value="Genomic_DNA"/>
</dbReference>
<evidence type="ECO:0000313" key="4">
    <source>
        <dbReference type="Proteomes" id="UP000289260"/>
    </source>
</evidence>
<dbReference type="PANTHER" id="PTHR23088:SF27">
    <property type="entry name" value="DEAMINATED GLUTATHIONE AMIDASE"/>
    <property type="match status" value="1"/>
</dbReference>
<comment type="similarity">
    <text evidence="1">Belongs to the carbon-nitrogen hydrolase superfamily. NIT1/NIT2 family.</text>
</comment>
<evidence type="ECO:0000256" key="1">
    <source>
        <dbReference type="ARBA" id="ARBA00010613"/>
    </source>
</evidence>
<dbReference type="GO" id="GO:0016787">
    <property type="term" value="F:hydrolase activity"/>
    <property type="evidence" value="ECO:0007669"/>
    <property type="project" value="UniProtKB-KW"/>
</dbReference>
<dbReference type="OrthoDB" id="9811121at2"/>
<evidence type="ECO:0000259" key="2">
    <source>
        <dbReference type="PROSITE" id="PS50263"/>
    </source>
</evidence>
<dbReference type="RefSeq" id="WP_130110334.1">
    <property type="nucleotide sequence ID" value="NZ_CP035806.1"/>
</dbReference>
<dbReference type="PROSITE" id="PS50263">
    <property type="entry name" value="CN_HYDROLASE"/>
    <property type="match status" value="1"/>
</dbReference>
<gene>
    <name evidence="3" type="ORF">EVS81_10435</name>
</gene>
<dbReference type="InterPro" id="IPR036526">
    <property type="entry name" value="C-N_Hydrolase_sf"/>
</dbReference>
<protein>
    <submittedName>
        <fullName evidence="3">Carbon-nitrogen hydrolase family protein</fullName>
    </submittedName>
</protein>
<dbReference type="AlphaFoldDB" id="A0A4P6KI14"/>
<sequence>MTARGVMVGLAQRAPLPIGDSLEPFRADVAVTLEEHPEIGMLVYPEMHLHDAGHLPEAERADALEAAAVPLDDPFVAALGEIAAAHGIWLVPGSIGERSDEGYFNTELLFDPRGALRARYRKMFPWRPFEPHRPGTEFVVTELAAESPHLAAESPHLGAVGLSNCYDAWFPEHTRQLAWLGADLVVNVVKTTSHDREQELVLARANAIVNQVYVLSVNCAAPTGRGRSIAVDPEGWVLGEAGLGEDTLVVHYDPERVARVRRTGTGGTNRLWAQFSPDDEPVPLPMYGGRIDPARWAPRSPIGPPAPPA</sequence>
<dbReference type="Gene3D" id="3.60.110.10">
    <property type="entry name" value="Carbon-nitrogen hydrolase"/>
    <property type="match status" value="1"/>
</dbReference>